<evidence type="ECO:0000313" key="9">
    <source>
        <dbReference type="Proteomes" id="UP000008701"/>
    </source>
</evidence>
<dbReference type="Proteomes" id="UP000008701">
    <property type="component" value="Chromosome"/>
</dbReference>
<dbReference type="EMBL" id="CP000492">
    <property type="protein sequence ID" value="ABL64660.1"/>
    <property type="molecule type" value="Genomic_DNA"/>
</dbReference>
<gene>
    <name evidence="8" type="ordered locus">Cpha266_0604</name>
</gene>
<dbReference type="eggNOG" id="COG0848">
    <property type="taxonomic scope" value="Bacteria"/>
</dbReference>
<dbReference type="GO" id="GO:0022857">
    <property type="term" value="F:transmembrane transporter activity"/>
    <property type="evidence" value="ECO:0007669"/>
    <property type="project" value="InterPro"/>
</dbReference>
<dbReference type="KEGG" id="cph:Cpha266_0604"/>
<evidence type="ECO:0000256" key="3">
    <source>
        <dbReference type="ARBA" id="ARBA00022475"/>
    </source>
</evidence>
<proteinExistence type="inferred from homology"/>
<comment type="similarity">
    <text evidence="2 7">Belongs to the ExbD/TolR family.</text>
</comment>
<keyword evidence="4 7" id="KW-0812">Transmembrane</keyword>
<dbReference type="InterPro" id="IPR003400">
    <property type="entry name" value="ExbD"/>
</dbReference>
<reference evidence="8 9" key="1">
    <citation type="submission" date="2006-12" db="EMBL/GenBank/DDBJ databases">
        <title>Complete sequence of Chlorobium phaeobacteroides DSM 266.</title>
        <authorList>
            <consortium name="US DOE Joint Genome Institute"/>
            <person name="Copeland A."/>
            <person name="Lucas S."/>
            <person name="Lapidus A."/>
            <person name="Barry K."/>
            <person name="Detter J.C."/>
            <person name="Glavina del Rio T."/>
            <person name="Hammon N."/>
            <person name="Israni S."/>
            <person name="Pitluck S."/>
            <person name="Goltsman E."/>
            <person name="Schmutz J."/>
            <person name="Larimer F."/>
            <person name="Land M."/>
            <person name="Hauser L."/>
            <person name="Mikhailova N."/>
            <person name="Li T."/>
            <person name="Overmann J."/>
            <person name="Bryant D.A."/>
            <person name="Richardson P."/>
        </authorList>
    </citation>
    <scope>NUCLEOTIDE SEQUENCE [LARGE SCALE GENOMIC DNA]</scope>
    <source>
        <strain evidence="8 9">DSM 266</strain>
    </source>
</reference>
<dbReference type="STRING" id="290317.Cpha266_0604"/>
<evidence type="ECO:0000256" key="2">
    <source>
        <dbReference type="ARBA" id="ARBA00005811"/>
    </source>
</evidence>
<accession>A1BE33</accession>
<dbReference type="RefSeq" id="WP_011744493.1">
    <property type="nucleotide sequence ID" value="NC_008639.1"/>
</dbReference>
<dbReference type="PANTHER" id="PTHR30558">
    <property type="entry name" value="EXBD MEMBRANE COMPONENT OF PMF-DRIVEN MACROMOLECULE IMPORT SYSTEM"/>
    <property type="match status" value="1"/>
</dbReference>
<protein>
    <submittedName>
        <fullName evidence="8">Outer membrane transport energization protein ExbD</fullName>
    </submittedName>
</protein>
<dbReference type="OrthoDB" id="9793581at2"/>
<organism evidence="8 9">
    <name type="scientific">Chlorobium phaeobacteroides (strain DSM 266 / SMG 266 / 2430)</name>
    <dbReference type="NCBI Taxonomy" id="290317"/>
    <lineage>
        <taxon>Bacteria</taxon>
        <taxon>Pseudomonadati</taxon>
        <taxon>Chlorobiota</taxon>
        <taxon>Chlorobiia</taxon>
        <taxon>Chlorobiales</taxon>
        <taxon>Chlorobiaceae</taxon>
        <taxon>Chlorobium/Pelodictyon group</taxon>
        <taxon>Chlorobium</taxon>
    </lineage>
</organism>
<keyword evidence="7" id="KW-0653">Protein transport</keyword>
<name>A1BE33_CHLPD</name>
<evidence type="ECO:0000256" key="7">
    <source>
        <dbReference type="RuleBase" id="RU003879"/>
    </source>
</evidence>
<comment type="subcellular location">
    <subcellularLocation>
        <location evidence="1">Cell membrane</location>
        <topology evidence="1">Single-pass membrane protein</topology>
    </subcellularLocation>
    <subcellularLocation>
        <location evidence="7">Cell membrane</location>
        <topology evidence="7">Single-pass type II membrane protein</topology>
    </subcellularLocation>
</comment>
<dbReference type="HOGENOM" id="CLU_117507_0_0_10"/>
<keyword evidence="9" id="KW-1185">Reference proteome</keyword>
<dbReference type="Pfam" id="PF02472">
    <property type="entry name" value="ExbD"/>
    <property type="match status" value="1"/>
</dbReference>
<keyword evidence="7" id="KW-0813">Transport</keyword>
<dbReference type="AlphaFoldDB" id="A1BE33"/>
<dbReference type="GO" id="GO:0005886">
    <property type="term" value="C:plasma membrane"/>
    <property type="evidence" value="ECO:0007669"/>
    <property type="project" value="UniProtKB-SubCell"/>
</dbReference>
<keyword evidence="5" id="KW-1133">Transmembrane helix</keyword>
<dbReference type="PANTHER" id="PTHR30558:SF3">
    <property type="entry name" value="BIOPOLYMER TRANSPORT PROTEIN EXBD-RELATED"/>
    <property type="match status" value="1"/>
</dbReference>
<evidence type="ECO:0000256" key="5">
    <source>
        <dbReference type="ARBA" id="ARBA00022989"/>
    </source>
</evidence>
<evidence type="ECO:0000256" key="6">
    <source>
        <dbReference type="ARBA" id="ARBA00023136"/>
    </source>
</evidence>
<sequence length="177" mass="19967">MSRIKAKRVGFRIDMTPMVDVAFLLLTFFMLTTKFRPPEIAEVDLPSSHSQLKLPESDVLTVTVSGDNTFFMGVSSRQAKEKIFNTAVKPKLQAAKISEAEIRDSLKSFRLAESFPVGKDELDKFVLMARFANPKLRPVIRADDDAGFDAVNHAIKVYKKANMLTFNLVTVLEREVR</sequence>
<dbReference type="GO" id="GO:0015031">
    <property type="term" value="P:protein transport"/>
    <property type="evidence" value="ECO:0007669"/>
    <property type="project" value="UniProtKB-KW"/>
</dbReference>
<evidence type="ECO:0000256" key="1">
    <source>
        <dbReference type="ARBA" id="ARBA00004162"/>
    </source>
</evidence>
<evidence type="ECO:0000313" key="8">
    <source>
        <dbReference type="EMBL" id="ABL64660.1"/>
    </source>
</evidence>
<evidence type="ECO:0000256" key="4">
    <source>
        <dbReference type="ARBA" id="ARBA00022692"/>
    </source>
</evidence>
<keyword evidence="3" id="KW-1003">Cell membrane</keyword>
<keyword evidence="6" id="KW-0472">Membrane</keyword>